<dbReference type="PANTHER" id="PTHR45947">
    <property type="entry name" value="SULFOQUINOVOSYL TRANSFERASE SQD2"/>
    <property type="match status" value="1"/>
</dbReference>
<dbReference type="RefSeq" id="WP_157566922.1">
    <property type="nucleotide sequence ID" value="NZ_WPIK01000009.1"/>
</dbReference>
<dbReference type="EMBL" id="WPIK01000009">
    <property type="protein sequence ID" value="MVN22040.1"/>
    <property type="molecule type" value="Genomic_DNA"/>
</dbReference>
<dbReference type="InterPro" id="IPR050194">
    <property type="entry name" value="Glycosyltransferase_grp1"/>
</dbReference>
<feature type="domain" description="Glycosyl transferase family 1" evidence="1">
    <location>
        <begin position="165"/>
        <end position="288"/>
    </location>
</feature>
<reference evidence="3 4" key="1">
    <citation type="submission" date="2019-12" db="EMBL/GenBank/DDBJ databases">
        <title>Mucilaginibacter sp. HMF7410 genome sequencing and assembly.</title>
        <authorList>
            <person name="Kang H."/>
            <person name="Cha I."/>
            <person name="Kim H."/>
            <person name="Joh K."/>
        </authorList>
    </citation>
    <scope>NUCLEOTIDE SEQUENCE [LARGE SCALE GENOMIC DNA]</scope>
    <source>
        <strain evidence="3 4">HMF7410</strain>
    </source>
</reference>
<proteinExistence type="predicted"/>
<protein>
    <submittedName>
        <fullName evidence="3">Glycosyltransferase</fullName>
    </submittedName>
</protein>
<evidence type="ECO:0000313" key="3">
    <source>
        <dbReference type="EMBL" id="MVN22040.1"/>
    </source>
</evidence>
<feature type="domain" description="Glycosyltransferase subfamily 4-like N-terminal" evidence="2">
    <location>
        <begin position="40"/>
        <end position="151"/>
    </location>
</feature>
<evidence type="ECO:0000259" key="2">
    <source>
        <dbReference type="Pfam" id="PF13439"/>
    </source>
</evidence>
<dbReference type="SUPFAM" id="SSF53756">
    <property type="entry name" value="UDP-Glycosyltransferase/glycogen phosphorylase"/>
    <property type="match status" value="1"/>
</dbReference>
<dbReference type="PANTHER" id="PTHR45947:SF3">
    <property type="entry name" value="SULFOQUINOVOSYL TRANSFERASE SQD2"/>
    <property type="match status" value="1"/>
</dbReference>
<comment type="caution">
    <text evidence="3">The sequence shown here is derived from an EMBL/GenBank/DDBJ whole genome shotgun (WGS) entry which is preliminary data.</text>
</comment>
<dbReference type="Pfam" id="PF00534">
    <property type="entry name" value="Glycos_transf_1"/>
    <property type="match status" value="1"/>
</dbReference>
<dbReference type="CDD" id="cd03801">
    <property type="entry name" value="GT4_PimA-like"/>
    <property type="match status" value="1"/>
</dbReference>
<dbReference type="InterPro" id="IPR028098">
    <property type="entry name" value="Glyco_trans_4-like_N"/>
</dbReference>
<dbReference type="Proteomes" id="UP000462014">
    <property type="component" value="Unassembled WGS sequence"/>
</dbReference>
<dbReference type="InterPro" id="IPR001296">
    <property type="entry name" value="Glyco_trans_1"/>
</dbReference>
<dbReference type="Pfam" id="PF13439">
    <property type="entry name" value="Glyco_transf_4"/>
    <property type="match status" value="1"/>
</dbReference>
<sequence length="316" mass="36831">MKILFITNMYPVRDYIYFGIHVKEQIEAIENIFDIKKEIYFINGRASKWNYLKSIFKINSLIRANNYDIVHIHFGLSGLFLLFNPFLKIPVVLTIHGTDINSNKGLGMLRFITKLVVKRVHNVIAMNDSMVSKLTMYRKKIVKIPCGIDINQFKEIFVQKNPLKIIIGFPGNKKRQEKNFQLFLKIVEKMKDITEIEVIEFHDMTREEVVKNLNKIDLLLLTSTSEGSPQIIKEAMACNKPIVSTDVGDIRYLLKDVKKTFVINSFDPKNFISPIEEIIKLSMEKRKTNGRNELLKMHLDAENVAKSIYRLYEKLI</sequence>
<keyword evidence="3" id="KW-0808">Transferase</keyword>
<evidence type="ECO:0000313" key="4">
    <source>
        <dbReference type="Proteomes" id="UP000462014"/>
    </source>
</evidence>
<evidence type="ECO:0000259" key="1">
    <source>
        <dbReference type="Pfam" id="PF00534"/>
    </source>
</evidence>
<dbReference type="Gene3D" id="3.40.50.2000">
    <property type="entry name" value="Glycogen Phosphorylase B"/>
    <property type="match status" value="2"/>
</dbReference>
<keyword evidence="4" id="KW-1185">Reference proteome</keyword>
<dbReference type="GO" id="GO:0016757">
    <property type="term" value="F:glycosyltransferase activity"/>
    <property type="evidence" value="ECO:0007669"/>
    <property type="project" value="InterPro"/>
</dbReference>
<name>A0A7K1SYD3_9SPHI</name>
<dbReference type="AlphaFoldDB" id="A0A7K1SYD3"/>
<organism evidence="3 4">
    <name type="scientific">Mucilaginibacter arboris</name>
    <dbReference type="NCBI Taxonomy" id="2682090"/>
    <lineage>
        <taxon>Bacteria</taxon>
        <taxon>Pseudomonadati</taxon>
        <taxon>Bacteroidota</taxon>
        <taxon>Sphingobacteriia</taxon>
        <taxon>Sphingobacteriales</taxon>
        <taxon>Sphingobacteriaceae</taxon>
        <taxon>Mucilaginibacter</taxon>
    </lineage>
</organism>
<gene>
    <name evidence="3" type="ORF">GO621_10900</name>
</gene>
<accession>A0A7K1SYD3</accession>